<keyword evidence="2" id="KW-1003">Cell membrane</keyword>
<feature type="transmembrane region" description="Helical" evidence="9">
    <location>
        <begin position="179"/>
        <end position="202"/>
    </location>
</feature>
<keyword evidence="5 9" id="KW-0472">Membrane</keyword>
<evidence type="ECO:0000256" key="1">
    <source>
        <dbReference type="ARBA" id="ARBA00004651"/>
    </source>
</evidence>
<proteinExistence type="inferred from homology"/>
<feature type="domain" description="HAMP" evidence="11">
    <location>
        <begin position="203"/>
        <end position="256"/>
    </location>
</feature>
<dbReference type="InterPro" id="IPR003660">
    <property type="entry name" value="HAMP_dom"/>
</dbReference>
<dbReference type="GO" id="GO:0007165">
    <property type="term" value="P:signal transduction"/>
    <property type="evidence" value="ECO:0007669"/>
    <property type="project" value="UniProtKB-KW"/>
</dbReference>
<name>A0A6I2UDT8_9FIRM</name>
<evidence type="ECO:0000256" key="5">
    <source>
        <dbReference type="ARBA" id="ARBA00023136"/>
    </source>
</evidence>
<dbReference type="InterPro" id="IPR029151">
    <property type="entry name" value="Sensor-like_sf"/>
</dbReference>
<dbReference type="AlphaFoldDB" id="A0A6I2UDT8"/>
<evidence type="ECO:0000313" key="12">
    <source>
        <dbReference type="EMBL" id="MSU09728.1"/>
    </source>
</evidence>
<dbReference type="SUPFAM" id="SSF58104">
    <property type="entry name" value="Methyl-accepting chemotaxis protein (MCP) signaling domain"/>
    <property type="match status" value="1"/>
</dbReference>
<keyword evidence="13" id="KW-1185">Reference proteome</keyword>
<evidence type="ECO:0000313" key="13">
    <source>
        <dbReference type="Proteomes" id="UP000433181"/>
    </source>
</evidence>
<protein>
    <submittedName>
        <fullName evidence="12">Methyl-accepting chemotaxis protein</fullName>
    </submittedName>
</protein>
<dbReference type="Proteomes" id="UP000433181">
    <property type="component" value="Unassembled WGS sequence"/>
</dbReference>
<dbReference type="EMBL" id="VUNR01000031">
    <property type="protein sequence ID" value="MSU09728.1"/>
    <property type="molecule type" value="Genomic_DNA"/>
</dbReference>
<evidence type="ECO:0000259" key="11">
    <source>
        <dbReference type="PROSITE" id="PS50885"/>
    </source>
</evidence>
<dbReference type="Gene3D" id="1.10.287.950">
    <property type="entry name" value="Methyl-accepting chemotaxis protein"/>
    <property type="match status" value="1"/>
</dbReference>
<dbReference type="PROSITE" id="PS50111">
    <property type="entry name" value="CHEMOTAXIS_TRANSDUC_2"/>
    <property type="match status" value="1"/>
</dbReference>
<sequence>MNLQKKLIIFINGCIVAACLVLGIISYFIAGNGFEMALVQKADSDLRQMEEALDKEYPGDWLKKSDGLYKGTLRVNANEFQVDYYAKLTGNNVTFFEGATRVATSFKDSNGNRMIGTEASEAVQEAVLNKGELYTGMAEVDGKNYLAAYKPLKDANGEIVGMLYMGIPTASLAALQSRFVYTMVGAVAVMLLIFGVVISIAAKKGVAPIRKVEETLEMMADGDLTVPDVQIDGRDEIASLAGSMNKTKDKLRKLLQVISNSAQQVAASSQQLTASADQTSESITNVANNIVSMAGAVSEQTNVLGDMRDKAGDMGRQMDDVLAKSNVMQQAAENSRRGAEDGQAAVVTAVAQMERMSQQMAESAQVVIGLGERSKEIGQIVDTITGITAQTNLLALNAAIEAARAGEAGKGFAVVAEEVRKLAAESAEAAQNIAELIRTIQTDTDSAVKAMETGQREVEQGTAMVQQSGESFQNISRLVAELYQQIEFSRRSIASADDSSKNVVTGIGNVEQLSQSTAAEAESVSAATEEQTAMVHEMADGSRALAELAQGLQDEVMKFKI</sequence>
<dbReference type="InterPro" id="IPR004089">
    <property type="entry name" value="MCPsignal_dom"/>
</dbReference>
<feature type="domain" description="Methyl-accepting transducer" evidence="10">
    <location>
        <begin position="275"/>
        <end position="532"/>
    </location>
</feature>
<dbReference type="PROSITE" id="PS51257">
    <property type="entry name" value="PROKAR_LIPOPROTEIN"/>
    <property type="match status" value="1"/>
</dbReference>
<evidence type="ECO:0000259" key="10">
    <source>
        <dbReference type="PROSITE" id="PS50111"/>
    </source>
</evidence>
<comment type="similarity">
    <text evidence="7">Belongs to the methyl-accepting chemotaxis (MCP) protein family.</text>
</comment>
<dbReference type="PANTHER" id="PTHR32089:SF112">
    <property type="entry name" value="LYSOZYME-LIKE PROTEIN-RELATED"/>
    <property type="match status" value="1"/>
</dbReference>
<dbReference type="GO" id="GO:0005886">
    <property type="term" value="C:plasma membrane"/>
    <property type="evidence" value="ECO:0007669"/>
    <property type="project" value="UniProtKB-SubCell"/>
</dbReference>
<evidence type="ECO:0000256" key="9">
    <source>
        <dbReference type="SAM" id="Phobius"/>
    </source>
</evidence>
<accession>A0A6I2UDT8</accession>
<dbReference type="Pfam" id="PF00672">
    <property type="entry name" value="HAMP"/>
    <property type="match status" value="1"/>
</dbReference>
<dbReference type="RefSeq" id="WP_154407894.1">
    <property type="nucleotide sequence ID" value="NZ_VUNR01000031.1"/>
</dbReference>
<keyword evidence="6 8" id="KW-0807">Transducer</keyword>
<dbReference type="SUPFAM" id="SSF103190">
    <property type="entry name" value="Sensory domain-like"/>
    <property type="match status" value="1"/>
</dbReference>
<evidence type="ECO:0000256" key="6">
    <source>
        <dbReference type="ARBA" id="ARBA00023224"/>
    </source>
</evidence>
<dbReference type="Pfam" id="PF00015">
    <property type="entry name" value="MCPsignal"/>
    <property type="match status" value="1"/>
</dbReference>
<dbReference type="CDD" id="cd11386">
    <property type="entry name" value="MCP_signal"/>
    <property type="match status" value="1"/>
</dbReference>
<dbReference type="GeneID" id="96779678"/>
<dbReference type="InterPro" id="IPR033463">
    <property type="entry name" value="sCache_3"/>
</dbReference>
<keyword evidence="3 9" id="KW-0812">Transmembrane</keyword>
<evidence type="ECO:0000256" key="3">
    <source>
        <dbReference type="ARBA" id="ARBA00022692"/>
    </source>
</evidence>
<evidence type="ECO:0000256" key="7">
    <source>
        <dbReference type="ARBA" id="ARBA00029447"/>
    </source>
</evidence>
<keyword evidence="4 9" id="KW-1133">Transmembrane helix</keyword>
<dbReference type="Pfam" id="PF17202">
    <property type="entry name" value="sCache_3_3"/>
    <property type="match status" value="1"/>
</dbReference>
<evidence type="ECO:0000256" key="2">
    <source>
        <dbReference type="ARBA" id="ARBA00022475"/>
    </source>
</evidence>
<organism evidence="12 13">
    <name type="scientific">Anaerovibrio slackiae</name>
    <dbReference type="NCBI Taxonomy" id="2652309"/>
    <lineage>
        <taxon>Bacteria</taxon>
        <taxon>Bacillati</taxon>
        <taxon>Bacillota</taxon>
        <taxon>Negativicutes</taxon>
        <taxon>Selenomonadales</taxon>
        <taxon>Selenomonadaceae</taxon>
        <taxon>Anaerovibrio</taxon>
    </lineage>
</organism>
<feature type="transmembrane region" description="Helical" evidence="9">
    <location>
        <begin position="7"/>
        <end position="30"/>
    </location>
</feature>
<dbReference type="PANTHER" id="PTHR32089">
    <property type="entry name" value="METHYL-ACCEPTING CHEMOTAXIS PROTEIN MCPB"/>
    <property type="match status" value="1"/>
</dbReference>
<dbReference type="CDD" id="cd06225">
    <property type="entry name" value="HAMP"/>
    <property type="match status" value="1"/>
</dbReference>
<gene>
    <name evidence="12" type="ORF">FYJ84_12145</name>
</gene>
<dbReference type="SMART" id="SM00304">
    <property type="entry name" value="HAMP"/>
    <property type="match status" value="1"/>
</dbReference>
<evidence type="ECO:0000256" key="8">
    <source>
        <dbReference type="PROSITE-ProRule" id="PRU00284"/>
    </source>
</evidence>
<comment type="caution">
    <text evidence="12">The sequence shown here is derived from an EMBL/GenBank/DDBJ whole genome shotgun (WGS) entry which is preliminary data.</text>
</comment>
<reference evidence="12 13" key="1">
    <citation type="submission" date="2019-08" db="EMBL/GenBank/DDBJ databases">
        <title>In-depth cultivation of the pig gut microbiome towards novel bacterial diversity and tailored functional studies.</title>
        <authorList>
            <person name="Wylensek D."/>
            <person name="Hitch T.C.A."/>
            <person name="Clavel T."/>
        </authorList>
    </citation>
    <scope>NUCLEOTIDE SEQUENCE [LARGE SCALE GENOMIC DNA]</scope>
    <source>
        <strain evidence="12 13">WCA-693-APC-5D-A</strain>
    </source>
</reference>
<dbReference type="PROSITE" id="PS50885">
    <property type="entry name" value="HAMP"/>
    <property type="match status" value="1"/>
</dbReference>
<comment type="subcellular location">
    <subcellularLocation>
        <location evidence="1">Cell membrane</location>
        <topology evidence="1">Multi-pass membrane protein</topology>
    </subcellularLocation>
</comment>
<dbReference type="SMART" id="SM00283">
    <property type="entry name" value="MA"/>
    <property type="match status" value="1"/>
</dbReference>
<evidence type="ECO:0000256" key="4">
    <source>
        <dbReference type="ARBA" id="ARBA00022989"/>
    </source>
</evidence>